<dbReference type="SUPFAM" id="SSF53383">
    <property type="entry name" value="PLP-dependent transferases"/>
    <property type="match status" value="1"/>
</dbReference>
<evidence type="ECO:0000259" key="10">
    <source>
        <dbReference type="Pfam" id="PF00155"/>
    </source>
</evidence>
<dbReference type="PANTHER" id="PTHR42790">
    <property type="entry name" value="AMINOTRANSFERASE"/>
    <property type="match status" value="1"/>
</dbReference>
<evidence type="ECO:0000256" key="1">
    <source>
        <dbReference type="ARBA" id="ARBA00001933"/>
    </source>
</evidence>
<evidence type="ECO:0000256" key="6">
    <source>
        <dbReference type="ARBA" id="ARBA00022679"/>
    </source>
</evidence>
<dbReference type="InterPro" id="IPR015424">
    <property type="entry name" value="PyrdxlP-dep_Trfase"/>
</dbReference>
<comment type="caution">
    <text evidence="11">The sequence shown here is derived from an EMBL/GenBank/DDBJ whole genome shotgun (WGS) entry which is preliminary data.</text>
</comment>
<keyword evidence="6" id="KW-0808">Transferase</keyword>
<proteinExistence type="inferred from homology"/>
<dbReference type="Pfam" id="PF00155">
    <property type="entry name" value="Aminotran_1_2"/>
    <property type="match status" value="1"/>
</dbReference>
<comment type="catalytic activity">
    <reaction evidence="8">
        <text>an aromatic L-alpha-amino acid + 2-oxoglutarate = an aromatic oxo-acid + L-glutamate</text>
        <dbReference type="Rhea" id="RHEA:17533"/>
        <dbReference type="ChEBI" id="CHEBI:16810"/>
        <dbReference type="ChEBI" id="CHEBI:29985"/>
        <dbReference type="ChEBI" id="CHEBI:73309"/>
        <dbReference type="ChEBI" id="CHEBI:84824"/>
        <dbReference type="EC" id="2.6.1.57"/>
    </reaction>
</comment>
<dbReference type="GO" id="GO:0006571">
    <property type="term" value="P:tyrosine biosynthetic process"/>
    <property type="evidence" value="ECO:0007669"/>
    <property type="project" value="TreeGrafter"/>
</dbReference>
<dbReference type="InterPro" id="IPR015421">
    <property type="entry name" value="PyrdxlP-dep_Trfase_major"/>
</dbReference>
<evidence type="ECO:0000256" key="8">
    <source>
        <dbReference type="ARBA" id="ARBA00051993"/>
    </source>
</evidence>
<evidence type="ECO:0000256" key="7">
    <source>
        <dbReference type="ARBA" id="ARBA00022898"/>
    </source>
</evidence>
<dbReference type="CDD" id="cd00609">
    <property type="entry name" value="AAT_like"/>
    <property type="match status" value="1"/>
</dbReference>
<dbReference type="GO" id="GO:0008793">
    <property type="term" value="F:aromatic-amino-acid transaminase activity"/>
    <property type="evidence" value="ECO:0007669"/>
    <property type="project" value="TreeGrafter"/>
</dbReference>
<keyword evidence="7" id="KW-0663">Pyridoxal phosphate</keyword>
<evidence type="ECO:0000256" key="5">
    <source>
        <dbReference type="ARBA" id="ARBA00022576"/>
    </source>
</evidence>
<sequence>MPTSISPKMPSLYTSGLDQAGLNKDEFLSRLNAIKERRAAAGTLKAGPAAASSSDMFKGPTSNLPAAKTWHHHLTDESLRRGPCSLKQAARYMKPGMVSLGGGFPSSQYFPVTEIMVRIPSAPSYSDAEAIRSGQVLSIGKHDCAQADDAEYDLNAAFQYCQSTGSAQLLRFITEHTELMHNPPYADWQCCQTIGSTSALELALRMLCCKERRDSVLTEEYSFATALETLRPLSINVFGVSVDDEGLVPEAMDSILSDWDETARGARRPHVLYTVPSGQNPTGATQSTHRRRALYAVAQKHDIYIIEDDPYYFLQMPPYSNKEADNSQSSPVELATSLMPSILSMDTDGRVLRMDSLSKVLFPAVRLGWVTGSAQMIERFVRHAEVAVQAPAGLSQAVVWKLLDQTWGHEGFLSWLSHIRSEYTMRRNWIIAACCAHLPSDLVTWTPPSAGMFLWLKIDHSRHPDSDKRSIAEVEEEIFSACIGSGVLCARGSWFKTETETPLDQLYLRVTFASASQEEMEKGIQRLGSAIKSSFRVNSQSVE</sequence>
<dbReference type="EMBL" id="JAOQAZ010000010">
    <property type="protein sequence ID" value="KAJ4263363.1"/>
    <property type="molecule type" value="Genomic_DNA"/>
</dbReference>
<dbReference type="EC" id="2.6.1.57" evidence="9"/>
<comment type="cofactor">
    <cofactor evidence="1">
        <name>pyridoxal 5'-phosphate</name>
        <dbReference type="ChEBI" id="CHEBI:597326"/>
    </cofactor>
</comment>
<gene>
    <name evidence="11" type="primary">ARO8_2</name>
    <name evidence="11" type="ORF">NW762_006182</name>
</gene>
<dbReference type="GO" id="GO:0019878">
    <property type="term" value="P:lysine biosynthetic process via aminoadipic acid"/>
    <property type="evidence" value="ECO:0007669"/>
    <property type="project" value="TreeGrafter"/>
</dbReference>
<name>A0A9W8S3N8_9HYPO</name>
<dbReference type="Gene3D" id="3.40.640.10">
    <property type="entry name" value="Type I PLP-dependent aspartate aminotransferase-like (Major domain)"/>
    <property type="match status" value="1"/>
</dbReference>
<dbReference type="FunFam" id="3.40.640.10:FF:000074">
    <property type="entry name" value="Aromatic amino acid aminotransferase"/>
    <property type="match status" value="1"/>
</dbReference>
<accession>A0A9W8S3N8</accession>
<evidence type="ECO:0000313" key="12">
    <source>
        <dbReference type="Proteomes" id="UP001152049"/>
    </source>
</evidence>
<dbReference type="Proteomes" id="UP001152049">
    <property type="component" value="Unassembled WGS sequence"/>
</dbReference>
<comment type="subcellular location">
    <subcellularLocation>
        <location evidence="2">Cytoplasm</location>
    </subcellularLocation>
</comment>
<dbReference type="PANTHER" id="PTHR42790:SF21">
    <property type="entry name" value="AROMATIC_AMINOADIPATE AMINOTRANSFERASE 1"/>
    <property type="match status" value="1"/>
</dbReference>
<dbReference type="AlphaFoldDB" id="A0A9W8S3N8"/>
<feature type="domain" description="Aminotransferase class I/classII large" evidence="10">
    <location>
        <begin position="150"/>
        <end position="527"/>
    </location>
</feature>
<dbReference type="GO" id="GO:0009074">
    <property type="term" value="P:aromatic amino acid family catabolic process"/>
    <property type="evidence" value="ECO:0007669"/>
    <property type="project" value="TreeGrafter"/>
</dbReference>
<dbReference type="OrthoDB" id="691673at2759"/>
<dbReference type="GO" id="GO:0030170">
    <property type="term" value="F:pyridoxal phosphate binding"/>
    <property type="evidence" value="ECO:0007669"/>
    <property type="project" value="InterPro"/>
</dbReference>
<evidence type="ECO:0000256" key="4">
    <source>
        <dbReference type="ARBA" id="ARBA00022490"/>
    </source>
</evidence>
<evidence type="ECO:0000256" key="3">
    <source>
        <dbReference type="ARBA" id="ARBA00007441"/>
    </source>
</evidence>
<keyword evidence="12" id="KW-1185">Reference proteome</keyword>
<keyword evidence="5 11" id="KW-0032">Aminotransferase</keyword>
<organism evidence="11 12">
    <name type="scientific">Fusarium torreyae</name>
    <dbReference type="NCBI Taxonomy" id="1237075"/>
    <lineage>
        <taxon>Eukaryota</taxon>
        <taxon>Fungi</taxon>
        <taxon>Dikarya</taxon>
        <taxon>Ascomycota</taxon>
        <taxon>Pezizomycotina</taxon>
        <taxon>Sordariomycetes</taxon>
        <taxon>Hypocreomycetidae</taxon>
        <taxon>Hypocreales</taxon>
        <taxon>Nectriaceae</taxon>
        <taxon>Fusarium</taxon>
    </lineage>
</organism>
<evidence type="ECO:0000256" key="9">
    <source>
        <dbReference type="ARBA" id="ARBA00067014"/>
    </source>
</evidence>
<evidence type="ECO:0000313" key="11">
    <source>
        <dbReference type="EMBL" id="KAJ4263363.1"/>
    </source>
</evidence>
<dbReference type="InterPro" id="IPR004839">
    <property type="entry name" value="Aminotransferase_I/II_large"/>
</dbReference>
<protein>
    <recommendedName>
        <fullName evidence="9">aromatic-amino-acid transaminase</fullName>
        <ecNumber evidence="9">2.6.1.57</ecNumber>
    </recommendedName>
</protein>
<reference evidence="11" key="1">
    <citation type="submission" date="2022-09" db="EMBL/GenBank/DDBJ databases">
        <title>Fusarium specimens isolated from Avocado Roots.</title>
        <authorList>
            <person name="Stajich J."/>
            <person name="Roper C."/>
            <person name="Heimlech-Rivalta G."/>
        </authorList>
    </citation>
    <scope>NUCLEOTIDE SEQUENCE</scope>
    <source>
        <strain evidence="11">CF00136</strain>
    </source>
</reference>
<dbReference type="InterPro" id="IPR050859">
    <property type="entry name" value="Class-I_PLP-dep_aminotransf"/>
</dbReference>
<dbReference type="GO" id="GO:0047536">
    <property type="term" value="F:2-aminoadipate transaminase activity"/>
    <property type="evidence" value="ECO:0007669"/>
    <property type="project" value="TreeGrafter"/>
</dbReference>
<dbReference type="GO" id="GO:0005737">
    <property type="term" value="C:cytoplasm"/>
    <property type="evidence" value="ECO:0007669"/>
    <property type="project" value="UniProtKB-SubCell"/>
</dbReference>
<keyword evidence="4" id="KW-0963">Cytoplasm</keyword>
<comment type="similarity">
    <text evidence="3">Belongs to the class-I pyridoxal-phosphate-dependent aminotransferase family.</text>
</comment>
<evidence type="ECO:0000256" key="2">
    <source>
        <dbReference type="ARBA" id="ARBA00004496"/>
    </source>
</evidence>